<reference evidence="2 3" key="1">
    <citation type="submission" date="2023-08" db="EMBL/GenBank/DDBJ databases">
        <authorList>
            <person name="Palmer J.M."/>
        </authorList>
    </citation>
    <scope>NUCLEOTIDE SEQUENCE [LARGE SCALE GENOMIC DNA]</scope>
    <source>
        <strain evidence="2 3">TWF481</strain>
    </source>
</reference>
<feature type="region of interest" description="Disordered" evidence="1">
    <location>
        <begin position="420"/>
        <end position="442"/>
    </location>
</feature>
<evidence type="ECO:0000313" key="2">
    <source>
        <dbReference type="EMBL" id="KAK6512526.1"/>
    </source>
</evidence>
<evidence type="ECO:0000313" key="3">
    <source>
        <dbReference type="Proteomes" id="UP001370758"/>
    </source>
</evidence>
<evidence type="ECO:0000256" key="1">
    <source>
        <dbReference type="SAM" id="MobiDB-lite"/>
    </source>
</evidence>
<feature type="compositionally biased region" description="Acidic residues" evidence="1">
    <location>
        <begin position="422"/>
        <end position="437"/>
    </location>
</feature>
<comment type="caution">
    <text evidence="2">The sequence shown here is derived from an EMBL/GenBank/DDBJ whole genome shotgun (WGS) entry which is preliminary data.</text>
</comment>
<gene>
    <name evidence="2" type="ORF">TWF481_001410</name>
</gene>
<protein>
    <recommendedName>
        <fullName evidence="4">F-box domain-containing protein</fullName>
    </recommendedName>
</protein>
<dbReference type="Proteomes" id="UP001370758">
    <property type="component" value="Unassembled WGS sequence"/>
</dbReference>
<dbReference type="EMBL" id="JAVHJL010000001">
    <property type="protein sequence ID" value="KAK6512526.1"/>
    <property type="molecule type" value="Genomic_DNA"/>
</dbReference>
<dbReference type="AlphaFoldDB" id="A0AAV9WQL5"/>
<organism evidence="2 3">
    <name type="scientific">Arthrobotrys musiformis</name>
    <dbReference type="NCBI Taxonomy" id="47236"/>
    <lineage>
        <taxon>Eukaryota</taxon>
        <taxon>Fungi</taxon>
        <taxon>Dikarya</taxon>
        <taxon>Ascomycota</taxon>
        <taxon>Pezizomycotina</taxon>
        <taxon>Orbiliomycetes</taxon>
        <taxon>Orbiliales</taxon>
        <taxon>Orbiliaceae</taxon>
        <taxon>Arthrobotrys</taxon>
    </lineage>
</organism>
<keyword evidence="3" id="KW-1185">Reference proteome</keyword>
<proteinExistence type="predicted"/>
<sequence>MSSGYSPLLACPPEIHLEIIEHLQADPKRIPLECFSLTSKLLRSRALPYLFNSLWLSRDSVAAFSDGGKLSPIRSYVRTLYISNKRYRRGKIYRHVALVENLAIFAKSLHLFPSATDIAIRSDFDVPKSIQNNVYIALWRAISSFPNFKNVDVCNGYTFTTRTSRESPRDPYGIFLRKLSPEAQNFLGPVGVSNEELWGGYDISPHAQSFENIHLDTYELELEREVGFASRSFFFGLSCETIKVLDLNINLYLVTVGLENEPITIRFPNVRKIMLRGGQVFRGSTCQEVLNWFAQACPNTESLELSMLEKYTTGLSQAEYDELKPMHKLKDLMMPWPRNAAGRYKQSELNEFIHSLMYAGLENLETLMFARIPGWNIYYNEHVFRKCRIDRNGIKGRAKIIWRKSYRYIEVEVLGGTLDPKEIEEGDDSEDDLDENPPEGAVLSHEWVRMRAQALAAEESSIFP</sequence>
<evidence type="ECO:0008006" key="4">
    <source>
        <dbReference type="Google" id="ProtNLM"/>
    </source>
</evidence>
<accession>A0AAV9WQL5</accession>
<name>A0AAV9WQL5_9PEZI</name>